<dbReference type="PANTHER" id="PTHR15565:SF0">
    <property type="entry name" value="PROTEIN AATF"/>
    <property type="match status" value="1"/>
</dbReference>
<name>A0A6G0YU47_APHCR</name>
<dbReference type="EMBL" id="VUJU01002445">
    <property type="protein sequence ID" value="KAF0761265.1"/>
    <property type="molecule type" value="Genomic_DNA"/>
</dbReference>
<accession>A0A6G0YU47</accession>
<evidence type="ECO:0000313" key="3">
    <source>
        <dbReference type="EMBL" id="KAF0761265.1"/>
    </source>
</evidence>
<feature type="chain" id="PRO_5026153122" evidence="1">
    <location>
        <begin position="21"/>
        <end position="112"/>
    </location>
</feature>
<dbReference type="Proteomes" id="UP000478052">
    <property type="component" value="Unassembled WGS sequence"/>
</dbReference>
<dbReference type="GO" id="GO:0005730">
    <property type="term" value="C:nucleolus"/>
    <property type="evidence" value="ECO:0007669"/>
    <property type="project" value="TreeGrafter"/>
</dbReference>
<dbReference type="AlphaFoldDB" id="A0A6G0YU47"/>
<evidence type="ECO:0000256" key="1">
    <source>
        <dbReference type="SAM" id="SignalP"/>
    </source>
</evidence>
<dbReference type="InterPro" id="IPR025160">
    <property type="entry name" value="AATF"/>
</dbReference>
<dbReference type="Pfam" id="PF13339">
    <property type="entry name" value="AATF-Che1"/>
    <property type="match status" value="1"/>
</dbReference>
<sequence>MTHFYENLLLLRIKLQKCLAVANTLPQDIDKITTEYKEVCAYDTVKDLEHDKDKASTLTNKLNLIDFDNVLQAHHEIFKPYRYETIQFWNERIKFASGKAAKSDFSAFDQPT</sequence>
<feature type="signal peptide" evidence="1">
    <location>
        <begin position="1"/>
        <end position="20"/>
    </location>
</feature>
<keyword evidence="4" id="KW-1185">Reference proteome</keyword>
<feature type="domain" description="AATF leucine zipper-containing" evidence="2">
    <location>
        <begin position="3"/>
        <end position="62"/>
    </location>
</feature>
<evidence type="ECO:0000259" key="2">
    <source>
        <dbReference type="Pfam" id="PF13339"/>
    </source>
</evidence>
<keyword evidence="1" id="KW-0732">Signal</keyword>
<reference evidence="3 4" key="1">
    <citation type="submission" date="2019-08" db="EMBL/GenBank/DDBJ databases">
        <title>Whole genome of Aphis craccivora.</title>
        <authorList>
            <person name="Voronova N.V."/>
            <person name="Shulinski R.S."/>
            <person name="Bandarenka Y.V."/>
            <person name="Zhorov D.G."/>
            <person name="Warner D."/>
        </authorList>
    </citation>
    <scope>NUCLEOTIDE SEQUENCE [LARGE SCALE GENOMIC DNA]</scope>
    <source>
        <strain evidence="3">180601</strain>
        <tissue evidence="3">Whole Body</tissue>
    </source>
</reference>
<organism evidence="3 4">
    <name type="scientific">Aphis craccivora</name>
    <name type="common">Cowpea aphid</name>
    <dbReference type="NCBI Taxonomy" id="307492"/>
    <lineage>
        <taxon>Eukaryota</taxon>
        <taxon>Metazoa</taxon>
        <taxon>Ecdysozoa</taxon>
        <taxon>Arthropoda</taxon>
        <taxon>Hexapoda</taxon>
        <taxon>Insecta</taxon>
        <taxon>Pterygota</taxon>
        <taxon>Neoptera</taxon>
        <taxon>Paraneoptera</taxon>
        <taxon>Hemiptera</taxon>
        <taxon>Sternorrhyncha</taxon>
        <taxon>Aphidomorpha</taxon>
        <taxon>Aphidoidea</taxon>
        <taxon>Aphididae</taxon>
        <taxon>Aphidini</taxon>
        <taxon>Aphis</taxon>
        <taxon>Aphis</taxon>
    </lineage>
</organism>
<protein>
    <submittedName>
        <fullName evidence="3">Protein AATF</fullName>
    </submittedName>
</protein>
<comment type="caution">
    <text evidence="3">The sequence shown here is derived from an EMBL/GenBank/DDBJ whole genome shotgun (WGS) entry which is preliminary data.</text>
</comment>
<evidence type="ECO:0000313" key="4">
    <source>
        <dbReference type="Proteomes" id="UP000478052"/>
    </source>
</evidence>
<dbReference type="InterPro" id="IPR039223">
    <property type="entry name" value="AATF/Bfr2"/>
</dbReference>
<proteinExistence type="predicted"/>
<gene>
    <name evidence="3" type="ORF">FWK35_00008731</name>
</gene>
<dbReference type="PANTHER" id="PTHR15565">
    <property type="entry name" value="AATF PROTEIN APOPTOSIS ANTAGONIZING TRANSCRIPTION FACTOR"/>
    <property type="match status" value="1"/>
</dbReference>
<dbReference type="OrthoDB" id="5783963at2759"/>
<dbReference type="GO" id="GO:0000462">
    <property type="term" value="P:maturation of SSU-rRNA from tricistronic rRNA transcript (SSU-rRNA, 5.8S rRNA, LSU-rRNA)"/>
    <property type="evidence" value="ECO:0007669"/>
    <property type="project" value="TreeGrafter"/>
</dbReference>